<dbReference type="Gene3D" id="3.40.30.10">
    <property type="entry name" value="Glutaredoxin"/>
    <property type="match status" value="1"/>
</dbReference>
<dbReference type="InterPro" id="IPR011767">
    <property type="entry name" value="GLR_AS"/>
</dbReference>
<keyword evidence="6" id="KW-0732">Signal</keyword>
<feature type="signal peptide" evidence="6">
    <location>
        <begin position="1"/>
        <end position="20"/>
    </location>
</feature>
<evidence type="ECO:0000313" key="8">
    <source>
        <dbReference type="EMBL" id="CAD9252342.1"/>
    </source>
</evidence>
<proteinExistence type="inferred from homology"/>
<feature type="domain" description="Glutaredoxin" evidence="7">
    <location>
        <begin position="86"/>
        <end position="148"/>
    </location>
</feature>
<dbReference type="SUPFAM" id="SSF52833">
    <property type="entry name" value="Thioredoxin-like"/>
    <property type="match status" value="1"/>
</dbReference>
<feature type="chain" id="PRO_5030722320" description="Glutaredoxin domain-containing protein" evidence="6">
    <location>
        <begin position="21"/>
        <end position="176"/>
    </location>
</feature>
<dbReference type="PROSITE" id="PS51354">
    <property type="entry name" value="GLUTAREDOXIN_2"/>
    <property type="match status" value="1"/>
</dbReference>
<name>A0A7S1XQT1_9STRA</name>
<keyword evidence="2" id="KW-0813">Transport</keyword>
<protein>
    <recommendedName>
        <fullName evidence="7">Glutaredoxin domain-containing protein</fullName>
    </recommendedName>
</protein>
<evidence type="ECO:0000256" key="1">
    <source>
        <dbReference type="ARBA" id="ARBA00007787"/>
    </source>
</evidence>
<sequence length="176" mass="18515">MALRRTLMTAMVLTAPCAQAFRPGFARGLSAMGGVASRRAVSVLAFSMVNAWSALADSGGANPDGESQGLSATAESMQNQISSEPVLMYSFTTCPFCMKAKGLLDKVGAKYTVVELDVVPEGMDMRSEMKKMIGRTSVPAVWIKGEFVGGCNDGPGLFPLHQAGKLVPMLEDAGAM</sequence>
<reference evidence="8" key="1">
    <citation type="submission" date="2021-01" db="EMBL/GenBank/DDBJ databases">
        <authorList>
            <person name="Corre E."/>
            <person name="Pelletier E."/>
            <person name="Niang G."/>
            <person name="Scheremetjew M."/>
            <person name="Finn R."/>
            <person name="Kale V."/>
            <person name="Holt S."/>
            <person name="Cochrane G."/>
            <person name="Meng A."/>
            <person name="Brown T."/>
            <person name="Cohen L."/>
        </authorList>
    </citation>
    <scope>NUCLEOTIDE SEQUENCE</scope>
    <source>
        <strain evidence="8">CCMP2877</strain>
    </source>
</reference>
<keyword evidence="4" id="KW-1015">Disulfide bond</keyword>
<dbReference type="GO" id="GO:0005739">
    <property type="term" value="C:mitochondrion"/>
    <property type="evidence" value="ECO:0007669"/>
    <property type="project" value="TreeGrafter"/>
</dbReference>
<organism evidence="8">
    <name type="scientific">Phaeomonas parva</name>
    <dbReference type="NCBI Taxonomy" id="124430"/>
    <lineage>
        <taxon>Eukaryota</taxon>
        <taxon>Sar</taxon>
        <taxon>Stramenopiles</taxon>
        <taxon>Ochrophyta</taxon>
        <taxon>Pinguiophyceae</taxon>
        <taxon>Pinguiochrysidales</taxon>
        <taxon>Pinguiochrysidaceae</taxon>
        <taxon>Phaeomonas</taxon>
    </lineage>
</organism>
<dbReference type="AlphaFoldDB" id="A0A7S1XQT1"/>
<accession>A0A7S1XQT1</accession>
<evidence type="ECO:0000256" key="3">
    <source>
        <dbReference type="ARBA" id="ARBA00022982"/>
    </source>
</evidence>
<dbReference type="PROSITE" id="PS00195">
    <property type="entry name" value="GLUTAREDOXIN_1"/>
    <property type="match status" value="1"/>
</dbReference>
<evidence type="ECO:0000256" key="6">
    <source>
        <dbReference type="SAM" id="SignalP"/>
    </source>
</evidence>
<dbReference type="Pfam" id="PF00462">
    <property type="entry name" value="Glutaredoxin"/>
    <property type="match status" value="1"/>
</dbReference>
<comment type="similarity">
    <text evidence="1">Belongs to the glutaredoxin family.</text>
</comment>
<gene>
    <name evidence="8" type="ORF">PPAR1163_LOCUS10706</name>
</gene>
<dbReference type="EMBL" id="HBGJ01016694">
    <property type="protein sequence ID" value="CAD9252342.1"/>
    <property type="molecule type" value="Transcribed_RNA"/>
</dbReference>
<dbReference type="PANTHER" id="PTHR46679">
    <property type="match status" value="1"/>
</dbReference>
<dbReference type="InterPro" id="IPR036249">
    <property type="entry name" value="Thioredoxin-like_sf"/>
</dbReference>
<keyword evidence="3" id="KW-0249">Electron transport</keyword>
<evidence type="ECO:0000256" key="5">
    <source>
        <dbReference type="ARBA" id="ARBA00023284"/>
    </source>
</evidence>
<dbReference type="GO" id="GO:0015035">
    <property type="term" value="F:protein-disulfide reductase activity"/>
    <property type="evidence" value="ECO:0007669"/>
    <property type="project" value="TreeGrafter"/>
</dbReference>
<dbReference type="InterPro" id="IPR014025">
    <property type="entry name" value="Glutaredoxin_subgr"/>
</dbReference>
<dbReference type="PANTHER" id="PTHR46679:SF1">
    <property type="entry name" value="GLUTAREDOXIN-2, MITOCHONDRIAL"/>
    <property type="match status" value="1"/>
</dbReference>
<dbReference type="InterPro" id="IPR002109">
    <property type="entry name" value="Glutaredoxin"/>
</dbReference>
<evidence type="ECO:0000256" key="4">
    <source>
        <dbReference type="ARBA" id="ARBA00023157"/>
    </source>
</evidence>
<dbReference type="CDD" id="cd03419">
    <property type="entry name" value="GRX_GRXh_1_2_like"/>
    <property type="match status" value="1"/>
</dbReference>
<evidence type="ECO:0000256" key="2">
    <source>
        <dbReference type="ARBA" id="ARBA00022448"/>
    </source>
</evidence>
<dbReference type="PRINTS" id="PR00160">
    <property type="entry name" value="GLUTAREDOXIN"/>
</dbReference>
<evidence type="ECO:0000259" key="7">
    <source>
        <dbReference type="Pfam" id="PF00462"/>
    </source>
</evidence>
<keyword evidence="5" id="KW-0676">Redox-active center</keyword>